<keyword evidence="4 5" id="KW-0472">Membrane</keyword>
<dbReference type="PANTHER" id="PTHR43229">
    <property type="entry name" value="NODULATION PROTEIN J"/>
    <property type="match status" value="1"/>
</dbReference>
<dbReference type="EMBL" id="MF101440">
    <property type="protein sequence ID" value="ARW66061.1"/>
    <property type="molecule type" value="Genomic_DNA"/>
</dbReference>
<dbReference type="InterPro" id="IPR013525">
    <property type="entry name" value="ABC2_TM"/>
</dbReference>
<proteinExistence type="predicted"/>
<sequence length="302" mass="34968">MNKNSNQKINKKSLQASKLLIPNTTIIRYMEKFTIHKETQTILKRLYLQTYRRPSSMMISIIQPLLWLLLFGALFENAPIYLFEGYNIQYREFLNPGIIIFTAFNGSINAGLTIMFDREFGFLNRILISPLINKSSLIYSSIIYTLIITIIEIIIILLFSMYQTDSMIKPFQWISTIIISTIIIIKISNISIYNAFILPGHIEFIALTTLFINLPTLFASTALAPLSFMPYWLQIITCLNPLTYAIEIIRYSNLNANILSLNTTIINTLWFQVQIKEGLIILIFLSIISFLLTQKIIKYKYD</sequence>
<dbReference type="PANTHER" id="PTHR43229:SF2">
    <property type="entry name" value="NODULATION PROTEIN J"/>
    <property type="match status" value="1"/>
</dbReference>
<organism evidence="7">
    <name type="scientific">Ophidocladus simpliciusculus</name>
    <dbReference type="NCBI Taxonomy" id="1261574"/>
    <lineage>
        <taxon>Eukaryota</taxon>
        <taxon>Rhodophyta</taxon>
        <taxon>Florideophyceae</taxon>
        <taxon>Rhodymeniophycidae</taxon>
        <taxon>Ceramiales</taxon>
        <taxon>Rhodomelaceae</taxon>
        <taxon>Herposiphonieae</taxon>
        <taxon>Ophidocladus</taxon>
    </lineage>
</organism>
<keyword evidence="7" id="KW-0150">Chloroplast</keyword>
<evidence type="ECO:0000259" key="6">
    <source>
        <dbReference type="PROSITE" id="PS51012"/>
    </source>
</evidence>
<feature type="transmembrane region" description="Helical" evidence="5">
    <location>
        <begin position="137"/>
        <end position="159"/>
    </location>
</feature>
<accession>A0A1Z1MJX4</accession>
<evidence type="ECO:0000256" key="1">
    <source>
        <dbReference type="ARBA" id="ARBA00004141"/>
    </source>
</evidence>
<feature type="domain" description="ABC transmembrane type-2" evidence="6">
    <location>
        <begin position="55"/>
        <end position="300"/>
    </location>
</feature>
<dbReference type="PIRSF" id="PIRSF006648">
    <property type="entry name" value="DrrB"/>
    <property type="match status" value="1"/>
</dbReference>
<protein>
    <recommendedName>
        <fullName evidence="6">ABC transmembrane type-2 domain-containing protein</fullName>
    </recommendedName>
</protein>
<evidence type="ECO:0000256" key="5">
    <source>
        <dbReference type="SAM" id="Phobius"/>
    </source>
</evidence>
<keyword evidence="7" id="KW-0934">Plastid</keyword>
<dbReference type="PROSITE" id="PS51012">
    <property type="entry name" value="ABC_TM2"/>
    <property type="match status" value="1"/>
</dbReference>
<dbReference type="InterPro" id="IPR047817">
    <property type="entry name" value="ABC2_TM_bact-type"/>
</dbReference>
<dbReference type="GeneID" id="33359137"/>
<comment type="subcellular location">
    <subcellularLocation>
        <location evidence="1">Membrane</location>
        <topology evidence="1">Multi-pass membrane protein</topology>
    </subcellularLocation>
</comment>
<reference evidence="7" key="1">
    <citation type="journal article" date="2017" name="J. Phycol.">
        <title>Analysis of chloroplast genomes and a supermatrix inform reclassification of the Rhodomelaceae (Rhodophyta).</title>
        <authorList>
            <person name="Diaz-Tapia P."/>
            <person name="Maggs C.A."/>
            <person name="West J.A."/>
            <person name="Verbruggen H."/>
        </authorList>
    </citation>
    <scope>NUCLEOTIDE SEQUENCE</scope>
    <source>
        <strain evidence="7">PD949</strain>
    </source>
</reference>
<name>A0A1Z1MJX4_9FLOR</name>
<evidence type="ECO:0000256" key="4">
    <source>
        <dbReference type="ARBA" id="ARBA00023136"/>
    </source>
</evidence>
<dbReference type="AlphaFoldDB" id="A0A1Z1MJX4"/>
<feature type="transmembrane region" description="Helical" evidence="5">
    <location>
        <begin position="279"/>
        <end position="297"/>
    </location>
</feature>
<dbReference type="GO" id="GO:0140359">
    <property type="term" value="F:ABC-type transporter activity"/>
    <property type="evidence" value="ECO:0007669"/>
    <property type="project" value="InterPro"/>
</dbReference>
<feature type="transmembrane region" description="Helical" evidence="5">
    <location>
        <begin position="204"/>
        <end position="225"/>
    </location>
</feature>
<dbReference type="InterPro" id="IPR051784">
    <property type="entry name" value="Nod_factor_ABC_transporter"/>
</dbReference>
<dbReference type="RefSeq" id="YP_009396875.1">
    <property type="nucleotide sequence ID" value="NC_035284.1"/>
</dbReference>
<feature type="transmembrane region" description="Helical" evidence="5">
    <location>
        <begin position="171"/>
        <end position="192"/>
    </location>
</feature>
<feature type="transmembrane region" description="Helical" evidence="5">
    <location>
        <begin position="55"/>
        <end position="75"/>
    </location>
</feature>
<evidence type="ECO:0000256" key="3">
    <source>
        <dbReference type="ARBA" id="ARBA00022989"/>
    </source>
</evidence>
<gene>
    <name evidence="7" type="primary">ycf38</name>
</gene>
<dbReference type="InterPro" id="IPR000412">
    <property type="entry name" value="ABC_2_transport"/>
</dbReference>
<geneLocation type="chloroplast" evidence="7"/>
<keyword evidence="2 5" id="KW-0812">Transmembrane</keyword>
<dbReference type="Pfam" id="PF01061">
    <property type="entry name" value="ABC2_membrane"/>
    <property type="match status" value="1"/>
</dbReference>
<dbReference type="GO" id="GO:0043190">
    <property type="term" value="C:ATP-binding cassette (ABC) transporter complex"/>
    <property type="evidence" value="ECO:0007669"/>
    <property type="project" value="InterPro"/>
</dbReference>
<keyword evidence="3 5" id="KW-1133">Transmembrane helix</keyword>
<feature type="transmembrane region" description="Helical" evidence="5">
    <location>
        <begin position="95"/>
        <end position="116"/>
    </location>
</feature>
<evidence type="ECO:0000256" key="2">
    <source>
        <dbReference type="ARBA" id="ARBA00022692"/>
    </source>
</evidence>
<evidence type="ECO:0000313" key="7">
    <source>
        <dbReference type="EMBL" id="ARW66061.1"/>
    </source>
</evidence>